<organism evidence="1 2">
    <name type="scientific">Mycolicibacterium mucogenicum</name>
    <name type="common">Mycobacterium mucogenicum</name>
    <dbReference type="NCBI Taxonomy" id="56689"/>
    <lineage>
        <taxon>Bacteria</taxon>
        <taxon>Bacillati</taxon>
        <taxon>Actinomycetota</taxon>
        <taxon>Actinomycetes</taxon>
        <taxon>Mycobacteriales</taxon>
        <taxon>Mycobacteriaceae</taxon>
        <taxon>Mycolicibacterium</taxon>
    </lineage>
</organism>
<comment type="caution">
    <text evidence="1">The sequence shown here is derived from an EMBL/GenBank/DDBJ whole genome shotgun (WGS) entry which is preliminary data.</text>
</comment>
<reference evidence="1 2" key="1">
    <citation type="submission" date="2016-06" db="EMBL/GenBank/DDBJ databases">
        <authorList>
            <person name="Kjaerup R.B."/>
            <person name="Dalgaard T.S."/>
            <person name="Juul-Madsen H.R."/>
        </authorList>
    </citation>
    <scope>NUCLEOTIDE SEQUENCE [LARGE SCALE GENOMIC DNA]</scope>
    <source>
        <strain evidence="1 2">1199456.5</strain>
    </source>
</reference>
<evidence type="ECO:0000313" key="2">
    <source>
        <dbReference type="Proteomes" id="UP000093962"/>
    </source>
</evidence>
<accession>A0A1A0MI51</accession>
<name>A0A1A0MI51_MYCMU</name>
<dbReference type="Proteomes" id="UP000093962">
    <property type="component" value="Unassembled WGS sequence"/>
</dbReference>
<evidence type="ECO:0000313" key="1">
    <source>
        <dbReference type="EMBL" id="OBA85095.1"/>
    </source>
</evidence>
<dbReference type="AlphaFoldDB" id="A0A1A0MI51"/>
<proteinExistence type="predicted"/>
<dbReference type="EMBL" id="LZSF01000185">
    <property type="protein sequence ID" value="OBA85095.1"/>
    <property type="molecule type" value="Genomic_DNA"/>
</dbReference>
<protein>
    <submittedName>
        <fullName evidence="1">Uncharacterized protein</fullName>
    </submittedName>
</protein>
<sequence length="137" mass="15021">MTDIPVTGAVAEYRGQRFRILFSGTDWVALNVGPDVELPDAFARGESPTEPGHYEPWAKVPRSALDGVIQVSVSATLAGHTVSLRRRLRDGRIGVEFVGPPHIAREMGLDGDQHQGWTGLVDPDDLHDIQVEETRRG</sequence>
<dbReference type="RefSeq" id="WP_064859724.1">
    <property type="nucleotide sequence ID" value="NZ_LZSF01000185.1"/>
</dbReference>
<gene>
    <name evidence="1" type="ORF">A5642_24805</name>
</gene>